<name>A0A645FC11_9ZZZZ</name>
<evidence type="ECO:0000256" key="1">
    <source>
        <dbReference type="SAM" id="Phobius"/>
    </source>
</evidence>
<reference evidence="2" key="1">
    <citation type="submission" date="2019-08" db="EMBL/GenBank/DDBJ databases">
        <authorList>
            <person name="Kucharzyk K."/>
            <person name="Murdoch R.W."/>
            <person name="Higgins S."/>
            <person name="Loffler F."/>
        </authorList>
    </citation>
    <scope>NUCLEOTIDE SEQUENCE</scope>
</reference>
<dbReference type="AlphaFoldDB" id="A0A645FC11"/>
<gene>
    <name evidence="2" type="ORF">SDC9_159214</name>
</gene>
<sequence>MIISARFFILSLFCFGDTSLNHWPVVVIISIAAIILLDSAVPFKGKDFICQPVKKIPIVRNSYNCTREIIEVVLENGKCLHIKIISRLIQHQHVRGPHQHPQKI</sequence>
<keyword evidence="1" id="KW-0812">Transmembrane</keyword>
<protein>
    <submittedName>
        <fullName evidence="2">Uncharacterized protein</fullName>
    </submittedName>
</protein>
<keyword evidence="1" id="KW-0472">Membrane</keyword>
<proteinExistence type="predicted"/>
<evidence type="ECO:0000313" key="2">
    <source>
        <dbReference type="EMBL" id="MPN11905.1"/>
    </source>
</evidence>
<organism evidence="2">
    <name type="scientific">bioreactor metagenome</name>
    <dbReference type="NCBI Taxonomy" id="1076179"/>
    <lineage>
        <taxon>unclassified sequences</taxon>
        <taxon>metagenomes</taxon>
        <taxon>ecological metagenomes</taxon>
    </lineage>
</organism>
<dbReference type="EMBL" id="VSSQ01058177">
    <property type="protein sequence ID" value="MPN11905.1"/>
    <property type="molecule type" value="Genomic_DNA"/>
</dbReference>
<dbReference type="AntiFam" id="ANF00142">
    <property type="entry name" value="Shadow ORF (opposite yadG)"/>
</dbReference>
<comment type="caution">
    <text evidence="2">The sequence shown here is derived from an EMBL/GenBank/DDBJ whole genome shotgun (WGS) entry which is preliminary data.</text>
</comment>
<feature type="transmembrane region" description="Helical" evidence="1">
    <location>
        <begin position="20"/>
        <end position="37"/>
    </location>
</feature>
<keyword evidence="1" id="KW-1133">Transmembrane helix</keyword>
<accession>A0A645FC11</accession>